<keyword evidence="3" id="KW-1185">Reference proteome</keyword>
<gene>
    <name evidence="2" type="ORF">GE061_007576</name>
</gene>
<name>A0A6A4J2N8_APOLU</name>
<reference evidence="2" key="1">
    <citation type="journal article" date="2021" name="Mol. Ecol. Resour.">
        <title>Apolygus lucorum genome provides insights into omnivorousness and mesophyll feeding.</title>
        <authorList>
            <person name="Liu Y."/>
            <person name="Liu H."/>
            <person name="Wang H."/>
            <person name="Huang T."/>
            <person name="Liu B."/>
            <person name="Yang B."/>
            <person name="Yin L."/>
            <person name="Li B."/>
            <person name="Zhang Y."/>
            <person name="Zhang S."/>
            <person name="Jiang F."/>
            <person name="Zhang X."/>
            <person name="Ren Y."/>
            <person name="Wang B."/>
            <person name="Wang S."/>
            <person name="Lu Y."/>
            <person name="Wu K."/>
            <person name="Fan W."/>
            <person name="Wang G."/>
        </authorList>
    </citation>
    <scope>NUCLEOTIDE SEQUENCE</scope>
    <source>
        <strain evidence="2">12Hb</strain>
    </source>
</reference>
<feature type="region of interest" description="Disordered" evidence="1">
    <location>
        <begin position="120"/>
        <end position="144"/>
    </location>
</feature>
<evidence type="ECO:0000313" key="2">
    <source>
        <dbReference type="EMBL" id="KAF6199550.1"/>
    </source>
</evidence>
<proteinExistence type="predicted"/>
<comment type="caution">
    <text evidence="2">The sequence shown here is derived from an EMBL/GenBank/DDBJ whole genome shotgun (WGS) entry which is preliminary data.</text>
</comment>
<sequence length="144" mass="15867">MMSQGGKMVVCFSEEIPESFKIQRGSPYYIPEHTPGRLPAVGEVAERYQVISDTCYRVCFCTRRNGLQDSCPLTGCGGKPRCLTTPLPSCDPSGFAPKKSSKDVEYILCPAIKRESKRSLCKRHPSSAPVSQASHCDPKSTKTY</sequence>
<evidence type="ECO:0000256" key="1">
    <source>
        <dbReference type="SAM" id="MobiDB-lite"/>
    </source>
</evidence>
<dbReference type="Proteomes" id="UP000466442">
    <property type="component" value="Unassembled WGS sequence"/>
</dbReference>
<organism evidence="2 3">
    <name type="scientific">Apolygus lucorum</name>
    <name type="common">Small green plant bug</name>
    <name type="synonym">Lygocoris lucorum</name>
    <dbReference type="NCBI Taxonomy" id="248454"/>
    <lineage>
        <taxon>Eukaryota</taxon>
        <taxon>Metazoa</taxon>
        <taxon>Ecdysozoa</taxon>
        <taxon>Arthropoda</taxon>
        <taxon>Hexapoda</taxon>
        <taxon>Insecta</taxon>
        <taxon>Pterygota</taxon>
        <taxon>Neoptera</taxon>
        <taxon>Paraneoptera</taxon>
        <taxon>Hemiptera</taxon>
        <taxon>Heteroptera</taxon>
        <taxon>Panheteroptera</taxon>
        <taxon>Cimicomorpha</taxon>
        <taxon>Miridae</taxon>
        <taxon>Mirini</taxon>
        <taxon>Apolygus</taxon>
    </lineage>
</organism>
<protein>
    <submittedName>
        <fullName evidence="2">Uncharacterized protein</fullName>
    </submittedName>
</protein>
<dbReference type="EMBL" id="WIXP02000015">
    <property type="protein sequence ID" value="KAF6199550.1"/>
    <property type="molecule type" value="Genomic_DNA"/>
</dbReference>
<dbReference type="AlphaFoldDB" id="A0A6A4J2N8"/>
<dbReference type="OrthoDB" id="6575217at2759"/>
<accession>A0A6A4J2N8</accession>
<evidence type="ECO:0000313" key="3">
    <source>
        <dbReference type="Proteomes" id="UP000466442"/>
    </source>
</evidence>